<accession>A0A2I1D6P2</accession>
<dbReference type="OrthoDB" id="10580024at2759"/>
<comment type="caution">
    <text evidence="2">The sequence shown here is derived from an EMBL/GenBank/DDBJ whole genome shotgun (WGS) entry which is preliminary data.</text>
</comment>
<feature type="compositionally biased region" description="Polar residues" evidence="1">
    <location>
        <begin position="1"/>
        <end position="12"/>
    </location>
</feature>
<sequence length="196" mass="21125">MELLTAQANQSHVLDGTSPCTPRGLDAGKRYDLRSRLSQAEVQGPRPTHYWLCGVELAPCSHLDRAPELLPNTCAQWVTGSTGGPSAGQQELRARTRSKMEDRVGAVKKFCILQLWDCSGEACTAGSSRGCPHIAAIGFRLTSMPVLPDGQRASRDVVSGNANVKQSASRGRVDLPLGLRCGVNHDRLSNEGLFRC</sequence>
<evidence type="ECO:0000313" key="3">
    <source>
        <dbReference type="Proteomes" id="UP000234254"/>
    </source>
</evidence>
<feature type="region of interest" description="Disordered" evidence="1">
    <location>
        <begin position="1"/>
        <end position="25"/>
    </location>
</feature>
<dbReference type="GeneID" id="36547595"/>
<name>A0A2I1D6P2_ASPC2</name>
<dbReference type="RefSeq" id="XP_024694132.1">
    <property type="nucleotide sequence ID" value="XM_024840071.1"/>
</dbReference>
<evidence type="ECO:0000313" key="2">
    <source>
        <dbReference type="EMBL" id="PKY05538.1"/>
    </source>
</evidence>
<dbReference type="Proteomes" id="UP000234254">
    <property type="component" value="Unassembled WGS sequence"/>
</dbReference>
<organism evidence="2 3">
    <name type="scientific">Aspergillus campestris (strain IBT 28561)</name>
    <dbReference type="NCBI Taxonomy" id="1392248"/>
    <lineage>
        <taxon>Eukaryota</taxon>
        <taxon>Fungi</taxon>
        <taxon>Dikarya</taxon>
        <taxon>Ascomycota</taxon>
        <taxon>Pezizomycotina</taxon>
        <taxon>Eurotiomycetes</taxon>
        <taxon>Eurotiomycetidae</taxon>
        <taxon>Eurotiales</taxon>
        <taxon>Aspergillaceae</taxon>
        <taxon>Aspergillus</taxon>
        <taxon>Aspergillus subgen. Circumdati</taxon>
    </lineage>
</organism>
<reference evidence="2" key="1">
    <citation type="submission" date="2016-12" db="EMBL/GenBank/DDBJ databases">
        <title>The genomes of Aspergillus section Nigri reveals drivers in fungal speciation.</title>
        <authorList>
            <consortium name="DOE Joint Genome Institute"/>
            <person name="Vesth T.C."/>
            <person name="Nybo J."/>
            <person name="Theobald S."/>
            <person name="Brandl J."/>
            <person name="Frisvad J.C."/>
            <person name="Nielsen K.F."/>
            <person name="Lyhne E.K."/>
            <person name="Kogle M.E."/>
            <person name="Kuo A."/>
            <person name="Riley R."/>
            <person name="Clum A."/>
            <person name="Nolan M."/>
            <person name="Lipzen A."/>
            <person name="Salamov A."/>
            <person name="Henrissat B."/>
            <person name="Wiebenga A."/>
            <person name="De vries R.P."/>
            <person name="Grigoriev I.V."/>
            <person name="Mortensen U.H."/>
            <person name="Andersen M.R."/>
            <person name="Baker S.E."/>
        </authorList>
    </citation>
    <scope>NUCLEOTIDE SEQUENCE</scope>
    <source>
        <strain evidence="2">IBT 28561</strain>
    </source>
</reference>
<proteinExistence type="predicted"/>
<keyword evidence="3" id="KW-1185">Reference proteome</keyword>
<dbReference type="EMBL" id="MSFM01000004">
    <property type="protein sequence ID" value="PKY05538.1"/>
    <property type="molecule type" value="Genomic_DNA"/>
</dbReference>
<evidence type="ECO:0000256" key="1">
    <source>
        <dbReference type="SAM" id="MobiDB-lite"/>
    </source>
</evidence>
<gene>
    <name evidence="2" type="ORF">P168DRAFT_317060</name>
</gene>
<dbReference type="VEuPathDB" id="FungiDB:P168DRAFT_317060"/>
<dbReference type="AlphaFoldDB" id="A0A2I1D6P2"/>
<protein>
    <submittedName>
        <fullName evidence="2">Uncharacterized protein</fullName>
    </submittedName>
</protein>